<dbReference type="RefSeq" id="WP_244823269.1">
    <property type="nucleotide sequence ID" value="NZ_CP112998.1"/>
</dbReference>
<accession>A0A9E8SLU3</accession>
<feature type="chain" id="PRO_5038478047" description="Outer membrane beta-barrel protein" evidence="1">
    <location>
        <begin position="24"/>
        <end position="229"/>
    </location>
</feature>
<evidence type="ECO:0000256" key="1">
    <source>
        <dbReference type="SAM" id="SignalP"/>
    </source>
</evidence>
<evidence type="ECO:0008006" key="4">
    <source>
        <dbReference type="Google" id="ProtNLM"/>
    </source>
</evidence>
<evidence type="ECO:0000313" key="2">
    <source>
        <dbReference type="EMBL" id="WAC12569.1"/>
    </source>
</evidence>
<dbReference type="Proteomes" id="UP001164653">
    <property type="component" value="Chromosome"/>
</dbReference>
<organism evidence="2 3">
    <name type="scientific">Dyadobacter pollutisoli</name>
    <dbReference type="NCBI Taxonomy" id="2910158"/>
    <lineage>
        <taxon>Bacteria</taxon>
        <taxon>Pseudomonadati</taxon>
        <taxon>Bacteroidota</taxon>
        <taxon>Cytophagia</taxon>
        <taxon>Cytophagales</taxon>
        <taxon>Spirosomataceae</taxon>
        <taxon>Dyadobacter</taxon>
    </lineage>
</organism>
<dbReference type="EMBL" id="CP112998">
    <property type="protein sequence ID" value="WAC12569.1"/>
    <property type="molecule type" value="Genomic_DNA"/>
</dbReference>
<dbReference type="KEGG" id="dpf:ON006_01115"/>
<evidence type="ECO:0000313" key="3">
    <source>
        <dbReference type="Proteomes" id="UP001164653"/>
    </source>
</evidence>
<sequence>MKQLLRLYYLTMANVLIGQFALAQKSPWEVGISVGYGQDHFNRKYYDTELWPGTVTNFKSINSWNASIWVEKSLNQRFSVLARLKYLNNKMEENALCLCNFNGSYIFGENERYHWGSVGTGLRWYINPQSQVKFFTEGLVQVDYFVAYMREVNYTKEIQYNALDHQRVVPTFALATGFKWKRFTLSAEYERNIARTFIRSKKEYGTKTGILRQGFNVKAGFTIFKGGNL</sequence>
<proteinExistence type="predicted"/>
<name>A0A9E8SLU3_9BACT</name>
<reference evidence="2" key="1">
    <citation type="submission" date="2022-11" db="EMBL/GenBank/DDBJ databases">
        <title>Dyadobacter pollutisoli sp. nov., isolated from plastic dumped soil.</title>
        <authorList>
            <person name="Kim J.M."/>
            <person name="Kim K.R."/>
            <person name="Lee J.K."/>
            <person name="Hao L."/>
            <person name="Jeon C.O."/>
        </authorList>
    </citation>
    <scope>NUCLEOTIDE SEQUENCE</scope>
    <source>
        <strain evidence="2">U1</strain>
    </source>
</reference>
<keyword evidence="1" id="KW-0732">Signal</keyword>
<keyword evidence="3" id="KW-1185">Reference proteome</keyword>
<dbReference type="AlphaFoldDB" id="A0A9E8SLU3"/>
<feature type="signal peptide" evidence="1">
    <location>
        <begin position="1"/>
        <end position="23"/>
    </location>
</feature>
<protein>
    <recommendedName>
        <fullName evidence="4">Outer membrane beta-barrel protein</fullName>
    </recommendedName>
</protein>
<gene>
    <name evidence="2" type="ORF">ON006_01115</name>
</gene>